<dbReference type="GO" id="GO:0030313">
    <property type="term" value="C:cell envelope"/>
    <property type="evidence" value="ECO:0007669"/>
    <property type="project" value="UniProtKB-SubCell"/>
</dbReference>
<protein>
    <recommendedName>
        <fullName evidence="4">RND efflux pump membrane fusion protein barrel-sandwich domain-containing protein</fullName>
    </recommendedName>
</protein>
<evidence type="ECO:0000313" key="3">
    <source>
        <dbReference type="EMBL" id="GAI95589.1"/>
    </source>
</evidence>
<name>X1UTD1_9ZZZZ</name>
<dbReference type="PANTHER" id="PTHR32347">
    <property type="entry name" value="EFFLUX SYSTEM COMPONENT YKNX-RELATED"/>
    <property type="match status" value="1"/>
</dbReference>
<comment type="caution">
    <text evidence="3">The sequence shown here is derived from an EMBL/GenBank/DDBJ whole genome shotgun (WGS) entry which is preliminary data.</text>
</comment>
<proteinExistence type="predicted"/>
<dbReference type="InterPro" id="IPR050465">
    <property type="entry name" value="UPF0194_transport"/>
</dbReference>
<evidence type="ECO:0000256" key="1">
    <source>
        <dbReference type="ARBA" id="ARBA00004196"/>
    </source>
</evidence>
<organism evidence="3">
    <name type="scientific">marine sediment metagenome</name>
    <dbReference type="NCBI Taxonomy" id="412755"/>
    <lineage>
        <taxon>unclassified sequences</taxon>
        <taxon>metagenomes</taxon>
        <taxon>ecological metagenomes</taxon>
    </lineage>
</organism>
<gene>
    <name evidence="3" type="ORF">S12H4_38863</name>
</gene>
<reference evidence="3" key="1">
    <citation type="journal article" date="2014" name="Front. Microbiol.">
        <title>High frequency of phylogenetically diverse reductive dehalogenase-homologous genes in deep subseafloor sedimentary metagenomes.</title>
        <authorList>
            <person name="Kawai M."/>
            <person name="Futagami T."/>
            <person name="Toyoda A."/>
            <person name="Takaki Y."/>
            <person name="Nishi S."/>
            <person name="Hori S."/>
            <person name="Arai W."/>
            <person name="Tsubouchi T."/>
            <person name="Morono Y."/>
            <person name="Uchiyama I."/>
            <person name="Ito T."/>
            <person name="Fujiyama A."/>
            <person name="Inagaki F."/>
            <person name="Takami H."/>
        </authorList>
    </citation>
    <scope>NUCLEOTIDE SEQUENCE</scope>
    <source>
        <strain evidence="3">Expedition CK06-06</strain>
    </source>
</reference>
<accession>X1UTD1</accession>
<dbReference type="AlphaFoldDB" id="X1UTD1"/>
<dbReference type="EMBL" id="BARW01023429">
    <property type="protein sequence ID" value="GAI95589.1"/>
    <property type="molecule type" value="Genomic_DNA"/>
</dbReference>
<keyword evidence="2" id="KW-0175">Coiled coil</keyword>
<comment type="subcellular location">
    <subcellularLocation>
        <location evidence="1">Cell envelope</location>
    </subcellularLocation>
</comment>
<evidence type="ECO:0008006" key="4">
    <source>
        <dbReference type="Google" id="ProtNLM"/>
    </source>
</evidence>
<evidence type="ECO:0000256" key="2">
    <source>
        <dbReference type="ARBA" id="ARBA00023054"/>
    </source>
</evidence>
<feature type="non-terminal residue" evidence="3">
    <location>
        <position position="1"/>
    </location>
</feature>
<sequence length="86" mass="9354">DILQVELGGEAWVQVDAMQGLSLPAEVTHISPTATIQSGVVNYKVKVEVESLKPEGFQLREGLTVTVSIIVDERNDANYWDAQAKG</sequence>
<dbReference type="Gene3D" id="2.40.30.170">
    <property type="match status" value="1"/>
</dbReference>